<dbReference type="EMBL" id="CP007151">
    <property type="protein sequence ID" value="AHI29392.1"/>
    <property type="molecule type" value="Genomic_DNA"/>
</dbReference>
<dbReference type="Gene3D" id="3.30.360.10">
    <property type="entry name" value="Dihydrodipicolinate Reductase, domain 2"/>
    <property type="match status" value="1"/>
</dbReference>
<dbReference type="OrthoDB" id="9774191at2"/>
<dbReference type="PANTHER" id="PTHR46368:SF4">
    <property type="entry name" value="OS10G0403700 PROTEIN"/>
    <property type="match status" value="1"/>
</dbReference>
<dbReference type="PANTHER" id="PTHR46368">
    <property type="match status" value="1"/>
</dbReference>
<dbReference type="SUPFAM" id="SSF51735">
    <property type="entry name" value="NAD(P)-binding Rossmann-fold domains"/>
    <property type="match status" value="1"/>
</dbReference>
<dbReference type="RefSeq" id="WP_052472065.1">
    <property type="nucleotide sequence ID" value="NZ_CP007151.1"/>
</dbReference>
<dbReference type="InterPro" id="IPR036291">
    <property type="entry name" value="NAD(P)-bd_dom_sf"/>
</dbReference>
<dbReference type="Gene3D" id="3.40.50.720">
    <property type="entry name" value="NAD(P)-binding Rossmann-like Domain"/>
    <property type="match status" value="1"/>
</dbReference>
<dbReference type="GO" id="GO:0000166">
    <property type="term" value="F:nucleotide binding"/>
    <property type="evidence" value="ECO:0007669"/>
    <property type="project" value="InterPro"/>
</dbReference>
<protein>
    <submittedName>
        <fullName evidence="2">Oxidoreductase</fullName>
    </submittedName>
</protein>
<gene>
    <name evidence="2" type="ORF">AU14_14795</name>
</gene>
<sequence>MENRKVRWGILGTAEIATKVVAGMHDAENAEVVAVASRALDRAQAWADEQNVPQAFGSYDELLADDSIDAVYLPVPTAHRNDWIKKAARAGKHVYAEKPLADGVEEAIEVCKENGVQFMDGTMWLHSNRTHEIEQRIANGDIGEVRRVTSAFTFKAPDKEWYEGGNGRTDKTREPMGCFGDQAGIRSAPLCGASATNCLKKCR</sequence>
<feature type="domain" description="Gfo/Idh/MocA-like oxidoreductase N-terminal" evidence="1">
    <location>
        <begin position="6"/>
        <end position="117"/>
    </location>
</feature>
<dbReference type="InterPro" id="IPR000683">
    <property type="entry name" value="Gfo/Idh/MocA-like_OxRdtase_N"/>
</dbReference>
<reference evidence="2 3" key="1">
    <citation type="journal article" date="2014" name="Genome Announc.">
        <title>Draft Genome Sequences of Marinobacter similis A3d10T and Marinobacter salarius R9SW1T.</title>
        <authorList>
            <person name="Ivanova E.P."/>
            <person name="Ng H.J."/>
            <person name="Webb H.K."/>
            <person name="Feng G."/>
            <person name="Oshima K."/>
            <person name="Hattori M."/>
            <person name="Ohkuma M."/>
            <person name="Sergeev A.F."/>
            <person name="Mikhailov V.V."/>
            <person name="Crawford R.J."/>
            <person name="Sawabe T."/>
        </authorList>
    </citation>
    <scope>NUCLEOTIDE SEQUENCE [LARGE SCALE GENOMIC DNA]</scope>
    <source>
        <strain evidence="2 3">A3d10</strain>
    </source>
</reference>
<proteinExistence type="predicted"/>
<name>W5YJN0_9GAMM</name>
<keyword evidence="3" id="KW-1185">Reference proteome</keyword>
<dbReference type="Pfam" id="PF01408">
    <property type="entry name" value="GFO_IDH_MocA"/>
    <property type="match status" value="1"/>
</dbReference>
<dbReference type="STRING" id="1420916.AU14_14795"/>
<organism evidence="2 3">
    <name type="scientific">Marinobacter similis</name>
    <dbReference type="NCBI Taxonomy" id="1420916"/>
    <lineage>
        <taxon>Bacteria</taxon>
        <taxon>Pseudomonadati</taxon>
        <taxon>Pseudomonadota</taxon>
        <taxon>Gammaproteobacteria</taxon>
        <taxon>Pseudomonadales</taxon>
        <taxon>Marinobacteraceae</taxon>
        <taxon>Marinobacter</taxon>
    </lineage>
</organism>
<dbReference type="KEGG" id="msx:AU14_14795"/>
<dbReference type="HOGENOM" id="CLU_116672_0_0_6"/>
<accession>W5YJN0</accession>
<evidence type="ECO:0000313" key="2">
    <source>
        <dbReference type="EMBL" id="AHI29392.1"/>
    </source>
</evidence>
<dbReference type="Proteomes" id="UP000061489">
    <property type="component" value="Chromosome"/>
</dbReference>
<evidence type="ECO:0000259" key="1">
    <source>
        <dbReference type="Pfam" id="PF01408"/>
    </source>
</evidence>
<evidence type="ECO:0000313" key="3">
    <source>
        <dbReference type="Proteomes" id="UP000061489"/>
    </source>
</evidence>
<dbReference type="AlphaFoldDB" id="W5YJN0"/>